<accession>A0A1F6MQ88</accession>
<dbReference type="SUPFAM" id="SSF158446">
    <property type="entry name" value="IVS-encoded protein-like"/>
    <property type="match status" value="1"/>
</dbReference>
<dbReference type="EMBL" id="MFQE01000013">
    <property type="protein sequence ID" value="OGH73835.1"/>
    <property type="molecule type" value="Genomic_DNA"/>
</dbReference>
<evidence type="ECO:0000313" key="2">
    <source>
        <dbReference type="Proteomes" id="UP000177457"/>
    </source>
</evidence>
<dbReference type="Pfam" id="PF05635">
    <property type="entry name" value="23S_rRNA_IVP"/>
    <property type="match status" value="1"/>
</dbReference>
<evidence type="ECO:0000313" key="1">
    <source>
        <dbReference type="EMBL" id="OGH73835.1"/>
    </source>
</evidence>
<proteinExistence type="predicted"/>
<dbReference type="NCBIfam" id="TIGR02436">
    <property type="entry name" value="four helix bundle protein"/>
    <property type="match status" value="1"/>
</dbReference>
<reference evidence="1 2" key="1">
    <citation type="journal article" date="2016" name="Nat. Commun.">
        <title>Thousands of microbial genomes shed light on interconnected biogeochemical processes in an aquifer system.</title>
        <authorList>
            <person name="Anantharaman K."/>
            <person name="Brown C.T."/>
            <person name="Hug L.A."/>
            <person name="Sharon I."/>
            <person name="Castelle C.J."/>
            <person name="Probst A.J."/>
            <person name="Thomas B.C."/>
            <person name="Singh A."/>
            <person name="Wilkins M.J."/>
            <person name="Karaoz U."/>
            <person name="Brodie E.L."/>
            <person name="Williams K.H."/>
            <person name="Hubbard S.S."/>
            <person name="Banfield J.F."/>
        </authorList>
    </citation>
    <scope>NUCLEOTIDE SEQUENCE [LARGE SCALE GENOMIC DNA]</scope>
</reference>
<dbReference type="STRING" id="1798683.A3C90_00785"/>
<evidence type="ECO:0008006" key="3">
    <source>
        <dbReference type="Google" id="ProtNLM"/>
    </source>
</evidence>
<gene>
    <name evidence="1" type="ORF">A3C90_00785</name>
</gene>
<dbReference type="Proteomes" id="UP000177457">
    <property type="component" value="Unassembled WGS sequence"/>
</dbReference>
<dbReference type="InterPro" id="IPR036583">
    <property type="entry name" value="23S_rRNA_IVS_sf"/>
</dbReference>
<dbReference type="Gene3D" id="1.20.1440.60">
    <property type="entry name" value="23S rRNA-intervening sequence"/>
    <property type="match status" value="1"/>
</dbReference>
<protein>
    <recommendedName>
        <fullName evidence="3">Four helix bundle protein</fullName>
    </recommendedName>
</protein>
<organism evidence="1 2">
    <name type="scientific">Candidatus Magasanikbacteria bacterium RIFCSPHIGHO2_02_FULL_51_14</name>
    <dbReference type="NCBI Taxonomy" id="1798683"/>
    <lineage>
        <taxon>Bacteria</taxon>
        <taxon>Candidatus Magasanikiibacteriota</taxon>
    </lineage>
</organism>
<dbReference type="InterPro" id="IPR012657">
    <property type="entry name" value="23S_rRNA-intervening_sequence"/>
</dbReference>
<sequence>MASEEFQLWKSLKENEAYLLSLEFGEIVWGITKEWDWFTKQTIGVQYVSSTDSVSTNIAEGWGKFSYKDKNKYFRIARGSLMESMNWTVKAYKRGLIPEDKFQRLKQIFDTLPHEINKLMYYNKTKMEK</sequence>
<comment type="caution">
    <text evidence="1">The sequence shown here is derived from an EMBL/GenBank/DDBJ whole genome shotgun (WGS) entry which is preliminary data.</text>
</comment>
<dbReference type="AlphaFoldDB" id="A0A1F6MQ88"/>
<name>A0A1F6MQ88_9BACT</name>